<dbReference type="InterPro" id="IPR004603">
    <property type="entry name" value="DNA_mismatch_endonuc_vsr"/>
</dbReference>
<dbReference type="SUPFAM" id="SSF52980">
    <property type="entry name" value="Restriction endonuclease-like"/>
    <property type="match status" value="1"/>
</dbReference>
<evidence type="ECO:0000313" key="7">
    <source>
        <dbReference type="EMBL" id="AUD02433.1"/>
    </source>
</evidence>
<dbReference type="RefSeq" id="WP_100988150.1">
    <property type="nucleotide sequence ID" value="NZ_CP025096.1"/>
</dbReference>
<dbReference type="GO" id="GO:0016787">
    <property type="term" value="F:hydrolase activity"/>
    <property type="evidence" value="ECO:0007669"/>
    <property type="project" value="UniProtKB-KW"/>
</dbReference>
<comment type="function">
    <text evidence="6">May nick specific sequences that contain T:G mispairs resulting from m5C-deamination.</text>
</comment>
<protein>
    <recommendedName>
        <fullName evidence="6">Very short patch repair endonuclease</fullName>
        <ecNumber evidence="6">3.1.-.-</ecNumber>
    </recommendedName>
</protein>
<dbReference type="Proteomes" id="UP000232883">
    <property type="component" value="Chromosome"/>
</dbReference>
<keyword evidence="1 6" id="KW-0540">Nuclease</keyword>
<evidence type="ECO:0000256" key="1">
    <source>
        <dbReference type="ARBA" id="ARBA00022722"/>
    </source>
</evidence>
<dbReference type="Gene3D" id="3.40.960.10">
    <property type="entry name" value="VSR Endonuclease"/>
    <property type="match status" value="1"/>
</dbReference>
<dbReference type="AlphaFoldDB" id="A0A2K8YXT6"/>
<evidence type="ECO:0000313" key="8">
    <source>
        <dbReference type="Proteomes" id="UP000232883"/>
    </source>
</evidence>
<reference evidence="7 8" key="1">
    <citation type="submission" date="2017-11" db="EMBL/GenBank/DDBJ databases">
        <title>Taxonomic description and genome sequences of Spirosoma HA7 sp. nov., isolated from pollen microhabitat of Corylus avellana.</title>
        <authorList>
            <person name="Ambika Manirajan B."/>
            <person name="Suarez C."/>
            <person name="Ratering S."/>
            <person name="Geissler-Plaum R."/>
            <person name="Cardinale M."/>
            <person name="Sylvia S."/>
        </authorList>
    </citation>
    <scope>NUCLEOTIDE SEQUENCE [LARGE SCALE GENOMIC DNA]</scope>
    <source>
        <strain evidence="7 8">HA7</strain>
    </source>
</reference>
<keyword evidence="4 6" id="KW-0378">Hydrolase</keyword>
<name>A0A2K8YXT6_9BACT</name>
<evidence type="ECO:0000256" key="4">
    <source>
        <dbReference type="ARBA" id="ARBA00022801"/>
    </source>
</evidence>
<evidence type="ECO:0000256" key="2">
    <source>
        <dbReference type="ARBA" id="ARBA00022759"/>
    </source>
</evidence>
<dbReference type="GO" id="GO:0006298">
    <property type="term" value="P:mismatch repair"/>
    <property type="evidence" value="ECO:0007669"/>
    <property type="project" value="UniProtKB-UniRule"/>
</dbReference>
<keyword evidence="5 6" id="KW-0234">DNA repair</keyword>
<proteinExistence type="inferred from homology"/>
<dbReference type="Pfam" id="PF03852">
    <property type="entry name" value="Vsr"/>
    <property type="match status" value="1"/>
</dbReference>
<dbReference type="NCBIfam" id="TIGR00632">
    <property type="entry name" value="vsr"/>
    <property type="match status" value="1"/>
</dbReference>
<dbReference type="KEGG" id="spir:CWM47_11710"/>
<comment type="similarity">
    <text evidence="6">Belongs to the vsr family.</text>
</comment>
<evidence type="ECO:0000256" key="5">
    <source>
        <dbReference type="ARBA" id="ARBA00023204"/>
    </source>
</evidence>
<dbReference type="CDD" id="cd00221">
    <property type="entry name" value="Vsr"/>
    <property type="match status" value="1"/>
</dbReference>
<keyword evidence="8" id="KW-1185">Reference proteome</keyword>
<dbReference type="InterPro" id="IPR011335">
    <property type="entry name" value="Restrct_endonuc-II-like"/>
</dbReference>
<sequence>MTDVHTPEQRSYNMSRVRSKDTKPELIVRKFLHAHGFRYRLHDKRLPGKPDVVLPKYKTAIFVHGRFFHGHDGCRYFVVPKTRTEWWLDKINGNKRRDTENQAKLVAEGWRIITIFECELNRKTKDATCQNVKKHPTIIPVNACFL</sequence>
<dbReference type="EMBL" id="CP025096">
    <property type="protein sequence ID" value="AUD02433.1"/>
    <property type="molecule type" value="Genomic_DNA"/>
</dbReference>
<dbReference type="GO" id="GO:0004519">
    <property type="term" value="F:endonuclease activity"/>
    <property type="evidence" value="ECO:0007669"/>
    <property type="project" value="UniProtKB-KW"/>
</dbReference>
<keyword evidence="2 6" id="KW-0255">Endonuclease</keyword>
<keyword evidence="3 6" id="KW-0227">DNA damage</keyword>
<dbReference type="EC" id="3.1.-.-" evidence="6"/>
<evidence type="ECO:0000256" key="6">
    <source>
        <dbReference type="PIRNR" id="PIRNR018267"/>
    </source>
</evidence>
<accession>A0A2K8YXT6</accession>
<gene>
    <name evidence="7" type="ORF">CWM47_11710</name>
</gene>
<organism evidence="7 8">
    <name type="scientific">Spirosoma pollinicola</name>
    <dbReference type="NCBI Taxonomy" id="2057025"/>
    <lineage>
        <taxon>Bacteria</taxon>
        <taxon>Pseudomonadati</taxon>
        <taxon>Bacteroidota</taxon>
        <taxon>Cytophagia</taxon>
        <taxon>Cytophagales</taxon>
        <taxon>Cytophagaceae</taxon>
        <taxon>Spirosoma</taxon>
    </lineage>
</organism>
<evidence type="ECO:0000256" key="3">
    <source>
        <dbReference type="ARBA" id="ARBA00022763"/>
    </source>
</evidence>
<dbReference type="PIRSF" id="PIRSF018267">
    <property type="entry name" value="VSR_endonuc"/>
    <property type="match status" value="1"/>
</dbReference>
<dbReference type="OrthoDB" id="9801520at2"/>